<reference evidence="2" key="1">
    <citation type="submission" date="2021-03" db="EMBL/GenBank/DDBJ databases">
        <authorList>
            <person name="Tagirdzhanova G."/>
        </authorList>
    </citation>
    <scope>NUCLEOTIDE SEQUENCE</scope>
</reference>
<feature type="region of interest" description="Disordered" evidence="1">
    <location>
        <begin position="1"/>
        <end position="151"/>
    </location>
</feature>
<dbReference type="Proteomes" id="UP000664203">
    <property type="component" value="Unassembled WGS sequence"/>
</dbReference>
<dbReference type="AlphaFoldDB" id="A0A8H3EUF6"/>
<protein>
    <submittedName>
        <fullName evidence="2">Uncharacterized protein</fullName>
    </submittedName>
</protein>
<organism evidence="2 3">
    <name type="scientific">Alectoria fallacina</name>
    <dbReference type="NCBI Taxonomy" id="1903189"/>
    <lineage>
        <taxon>Eukaryota</taxon>
        <taxon>Fungi</taxon>
        <taxon>Dikarya</taxon>
        <taxon>Ascomycota</taxon>
        <taxon>Pezizomycotina</taxon>
        <taxon>Lecanoromycetes</taxon>
        <taxon>OSLEUM clade</taxon>
        <taxon>Lecanoromycetidae</taxon>
        <taxon>Lecanorales</taxon>
        <taxon>Lecanorineae</taxon>
        <taxon>Parmeliaceae</taxon>
        <taxon>Alectoria</taxon>
    </lineage>
</organism>
<gene>
    <name evidence="2" type="ORF">ALECFALPRED_007670</name>
</gene>
<feature type="compositionally biased region" description="Basic and acidic residues" evidence="1">
    <location>
        <begin position="53"/>
        <end position="64"/>
    </location>
</feature>
<dbReference type="EMBL" id="CAJPDR010000051">
    <property type="protein sequence ID" value="CAF9911850.1"/>
    <property type="molecule type" value="Genomic_DNA"/>
</dbReference>
<accession>A0A8H3EUF6</accession>
<feature type="compositionally biased region" description="Low complexity" evidence="1">
    <location>
        <begin position="127"/>
        <end position="137"/>
    </location>
</feature>
<name>A0A8H3EUF6_9LECA</name>
<feature type="compositionally biased region" description="Basic and acidic residues" evidence="1">
    <location>
        <begin position="109"/>
        <end position="124"/>
    </location>
</feature>
<feature type="compositionally biased region" description="Polar residues" evidence="1">
    <location>
        <begin position="19"/>
        <end position="33"/>
    </location>
</feature>
<keyword evidence="3" id="KW-1185">Reference proteome</keyword>
<sequence length="278" mass="30615">MNHKSQKMLEDTTKEKQVMGSSNTHWKTRTNNDAVVVPTGCKTTEEGWTTVEGGKDRVAEDRPVKSSIATTVSSESKQTGCSSNRYTSSHMLEEETDPTSSPSEMEDEPDRKCTESPIDSDRAVRGSTSVHSESSESSTEHNDSRKNTAAVIDLDKVEAMGGQFDGLGTGRGAASFHNPVNDVEARYINDKVIKANTTMEDINLRPEVHFRDHGSSFQVSARPKEPFKDTLDAEGDIADAQKVPSTPDAYMSFDRDDGEYLDEPKMGPRRSSHCCIIM</sequence>
<dbReference type="OrthoDB" id="5411944at2759"/>
<evidence type="ECO:0000313" key="2">
    <source>
        <dbReference type="EMBL" id="CAF9911850.1"/>
    </source>
</evidence>
<feature type="compositionally biased region" description="Basic and acidic residues" evidence="1">
    <location>
        <begin position="7"/>
        <end position="17"/>
    </location>
</feature>
<proteinExistence type="predicted"/>
<feature type="region of interest" description="Disordered" evidence="1">
    <location>
        <begin position="243"/>
        <end position="272"/>
    </location>
</feature>
<feature type="compositionally biased region" description="Polar residues" evidence="1">
    <location>
        <begin position="67"/>
        <end position="90"/>
    </location>
</feature>
<evidence type="ECO:0000313" key="3">
    <source>
        <dbReference type="Proteomes" id="UP000664203"/>
    </source>
</evidence>
<evidence type="ECO:0000256" key="1">
    <source>
        <dbReference type="SAM" id="MobiDB-lite"/>
    </source>
</evidence>
<comment type="caution">
    <text evidence="2">The sequence shown here is derived from an EMBL/GenBank/DDBJ whole genome shotgun (WGS) entry which is preliminary data.</text>
</comment>